<evidence type="ECO:0000313" key="2">
    <source>
        <dbReference type="EMBL" id="CAB4780084.1"/>
    </source>
</evidence>
<protein>
    <submittedName>
        <fullName evidence="4">Unannotated protein</fullName>
    </submittedName>
</protein>
<proteinExistence type="predicted"/>
<reference evidence="4" key="1">
    <citation type="submission" date="2020-05" db="EMBL/GenBank/DDBJ databases">
        <authorList>
            <person name="Chiriac C."/>
            <person name="Salcher M."/>
            <person name="Ghai R."/>
            <person name="Kavagutti S V."/>
        </authorList>
    </citation>
    <scope>NUCLEOTIDE SEQUENCE</scope>
</reference>
<evidence type="ECO:0000313" key="3">
    <source>
        <dbReference type="EMBL" id="CAB4795004.1"/>
    </source>
</evidence>
<dbReference type="EMBL" id="CAEZZU010000106">
    <property type="protein sequence ID" value="CAB4780084.1"/>
    <property type="molecule type" value="Genomic_DNA"/>
</dbReference>
<accession>A0A6J7DE75</accession>
<dbReference type="EMBL" id="CAFAAH010000082">
    <property type="protein sequence ID" value="CAB4795004.1"/>
    <property type="molecule type" value="Genomic_DNA"/>
</dbReference>
<name>A0A6J7DE75_9ZZZZ</name>
<evidence type="ECO:0000313" key="1">
    <source>
        <dbReference type="EMBL" id="CAB4648396.1"/>
    </source>
</evidence>
<evidence type="ECO:0000313" key="4">
    <source>
        <dbReference type="EMBL" id="CAB4868816.1"/>
    </source>
</evidence>
<evidence type="ECO:0000313" key="5">
    <source>
        <dbReference type="EMBL" id="CAB4988845.1"/>
    </source>
</evidence>
<dbReference type="EMBL" id="CAFBPF010000051">
    <property type="protein sequence ID" value="CAB5007701.1"/>
    <property type="molecule type" value="Genomic_DNA"/>
</dbReference>
<organism evidence="4">
    <name type="scientific">freshwater metagenome</name>
    <dbReference type="NCBI Taxonomy" id="449393"/>
    <lineage>
        <taxon>unclassified sequences</taxon>
        <taxon>metagenomes</taxon>
        <taxon>ecological metagenomes</taxon>
    </lineage>
</organism>
<dbReference type="AlphaFoldDB" id="A0A6J7DE75"/>
<sequence>MPEDAQLIMKKVLIKSRRWRRGDVFIFSDRIVTTTQEESRTLKIEGLKRIARSKKVFTGLRLTIDGDDGRLEIRGLTSANAAKAQSIISRIARATQE</sequence>
<dbReference type="EMBL" id="CAFBOR010000105">
    <property type="protein sequence ID" value="CAB4988845.1"/>
    <property type="molecule type" value="Genomic_DNA"/>
</dbReference>
<evidence type="ECO:0000313" key="6">
    <source>
        <dbReference type="EMBL" id="CAB5007701.1"/>
    </source>
</evidence>
<dbReference type="EMBL" id="CAFBLK010000119">
    <property type="protein sequence ID" value="CAB4868816.1"/>
    <property type="molecule type" value="Genomic_DNA"/>
</dbReference>
<gene>
    <name evidence="1" type="ORF">UFOPK2242_00249</name>
    <name evidence="2" type="ORF">UFOPK2925_00798</name>
    <name evidence="3" type="ORF">UFOPK2996_00731</name>
    <name evidence="4" type="ORF">UFOPK3317_00787</name>
    <name evidence="5" type="ORF">UFOPK3974_00820</name>
    <name evidence="6" type="ORF">UFOPK4071_00549</name>
</gene>
<dbReference type="EMBL" id="CAEZWM010000016">
    <property type="protein sequence ID" value="CAB4648396.1"/>
    <property type="molecule type" value="Genomic_DNA"/>
</dbReference>